<reference evidence="1 2" key="1">
    <citation type="journal article" date="2021" name="Int. J. Syst. Evol. Microbiol.">
        <title>Amazonocrinis nigriterrae gen. nov., sp. nov., Atlanticothrix silvestris gen. nov., sp. nov. and Dendronalium phyllosphericum gen. nov., sp. nov., nostocacean cyanobacteria from Brazilian environments.</title>
        <authorList>
            <person name="Alvarenga D.O."/>
            <person name="Andreote A.P.D."/>
            <person name="Branco L.H.Z."/>
            <person name="Delbaje E."/>
            <person name="Cruz R.B."/>
            <person name="Varani A.M."/>
            <person name="Fiore M.F."/>
        </authorList>
    </citation>
    <scope>NUCLEOTIDE SEQUENCE [LARGE SCALE GENOMIC DNA]</scope>
    <source>
        <strain evidence="1 2">CENA67</strain>
    </source>
</reference>
<protein>
    <submittedName>
        <fullName evidence="1">Uncharacterized protein</fullName>
    </submittedName>
</protein>
<organism evidence="1 2">
    <name type="scientific">Amazonocrinis nigriterrae CENA67</name>
    <dbReference type="NCBI Taxonomy" id="2794033"/>
    <lineage>
        <taxon>Bacteria</taxon>
        <taxon>Bacillati</taxon>
        <taxon>Cyanobacteriota</taxon>
        <taxon>Cyanophyceae</taxon>
        <taxon>Nostocales</taxon>
        <taxon>Nostocaceae</taxon>
        <taxon>Amazonocrinis</taxon>
        <taxon>Amazonocrinis nigriterrae</taxon>
    </lineage>
</organism>
<dbReference type="AlphaFoldDB" id="A0A8J7LA51"/>
<accession>A0A8J7LA51</accession>
<evidence type="ECO:0000313" key="2">
    <source>
        <dbReference type="Proteomes" id="UP000632766"/>
    </source>
</evidence>
<evidence type="ECO:0000313" key="1">
    <source>
        <dbReference type="EMBL" id="MBH8564745.1"/>
    </source>
</evidence>
<sequence length="149" mass="17321">MIMSKDYQFFCRDLWLPSDYESEKNGESFIFASDGLDLSIASFSIINYCLEEENKNNVKYESLLQTLAFCLDLFGEEVSFLSQNSAIVLLNEISNKYSWELTCWLQNYIYPSWERQKTIDIPRVIDSATLFKTSLITWFPVLTNAEASI</sequence>
<proteinExistence type="predicted"/>
<dbReference type="EMBL" id="JAECZC010000050">
    <property type="protein sequence ID" value="MBH8564745.1"/>
    <property type="molecule type" value="Genomic_DNA"/>
</dbReference>
<gene>
    <name evidence="1" type="ORF">I8748_21605</name>
</gene>
<keyword evidence="2" id="KW-1185">Reference proteome</keyword>
<comment type="caution">
    <text evidence="1">The sequence shown here is derived from an EMBL/GenBank/DDBJ whole genome shotgun (WGS) entry which is preliminary data.</text>
</comment>
<name>A0A8J7LA51_9NOST</name>
<dbReference type="Proteomes" id="UP000632766">
    <property type="component" value="Unassembled WGS sequence"/>
</dbReference>